<proteinExistence type="predicted"/>
<evidence type="ECO:0000256" key="2">
    <source>
        <dbReference type="SAM" id="Phobius"/>
    </source>
</evidence>
<keyword evidence="4" id="KW-1185">Reference proteome</keyword>
<accession>A0AA39XTW0</accession>
<sequence>QSTLSSPSAVLHTLPPFLLLPLLLLLLLLPLLLFLLLLQQHQRLNLSAMYILHDTTDNGTAGKDAPRFDDRIVQTLLCFRTGVFNKNATRNYVKTTDGEQTNPPPPRKNWSYKHHVPHIRILKAIETKILGKTRLQALRWLMDVAKVLGIRPDEQLVKRFKYPPTNRVDYETWADWCIGSICDWKENIFYGPGTGDHRGTHVDYPDGGARSSAQLSRVAGAAEALRNAIPGLSIEEVVKHTSEEVSGKRDKGLKRTFVESEGEPWYKPSASMQTDDDDSDYDSVNADFEKGLQKKSRL</sequence>
<evidence type="ECO:0000256" key="1">
    <source>
        <dbReference type="SAM" id="MobiDB-lite"/>
    </source>
</evidence>
<feature type="region of interest" description="Disordered" evidence="1">
    <location>
        <begin position="243"/>
        <end position="298"/>
    </location>
</feature>
<dbReference type="EMBL" id="JAULSV010000007">
    <property type="protein sequence ID" value="KAK0639566.1"/>
    <property type="molecule type" value="Genomic_DNA"/>
</dbReference>
<name>A0AA39XTW0_9PEZI</name>
<comment type="caution">
    <text evidence="3">The sequence shown here is derived from an EMBL/GenBank/DDBJ whole genome shotgun (WGS) entry which is preliminary data.</text>
</comment>
<reference evidence="3" key="1">
    <citation type="submission" date="2023-06" db="EMBL/GenBank/DDBJ databases">
        <title>Genome-scale phylogeny and comparative genomics of the fungal order Sordariales.</title>
        <authorList>
            <consortium name="Lawrence Berkeley National Laboratory"/>
            <person name="Hensen N."/>
            <person name="Bonometti L."/>
            <person name="Westerberg I."/>
            <person name="Brannstrom I.O."/>
            <person name="Guillou S."/>
            <person name="Cros-Aarteil S."/>
            <person name="Calhoun S."/>
            <person name="Haridas S."/>
            <person name="Kuo A."/>
            <person name="Mondo S."/>
            <person name="Pangilinan J."/>
            <person name="Riley R."/>
            <person name="Labutti K."/>
            <person name="Andreopoulos B."/>
            <person name="Lipzen A."/>
            <person name="Chen C."/>
            <person name="Yanf M."/>
            <person name="Daum C."/>
            <person name="Ng V."/>
            <person name="Clum A."/>
            <person name="Steindorff A."/>
            <person name="Ohm R."/>
            <person name="Martin F."/>
            <person name="Silar P."/>
            <person name="Natvig D."/>
            <person name="Lalanne C."/>
            <person name="Gautier V."/>
            <person name="Ament-Velasquez S.L."/>
            <person name="Kruys A."/>
            <person name="Hutchinson M.I."/>
            <person name="Powell A.J."/>
            <person name="Barry K."/>
            <person name="Miller A.N."/>
            <person name="Grigoriev I.V."/>
            <person name="Debuchy R."/>
            <person name="Gladieux P."/>
            <person name="Thoren M.H."/>
            <person name="Johannesson H."/>
        </authorList>
    </citation>
    <scope>NUCLEOTIDE SEQUENCE</scope>
    <source>
        <strain evidence="3">SMH2532-1</strain>
    </source>
</reference>
<organism evidence="3 4">
    <name type="scientific">Cercophora newfieldiana</name>
    <dbReference type="NCBI Taxonomy" id="92897"/>
    <lineage>
        <taxon>Eukaryota</taxon>
        <taxon>Fungi</taxon>
        <taxon>Dikarya</taxon>
        <taxon>Ascomycota</taxon>
        <taxon>Pezizomycotina</taxon>
        <taxon>Sordariomycetes</taxon>
        <taxon>Sordariomycetidae</taxon>
        <taxon>Sordariales</taxon>
        <taxon>Lasiosphaeriaceae</taxon>
        <taxon>Cercophora</taxon>
    </lineage>
</organism>
<evidence type="ECO:0000313" key="3">
    <source>
        <dbReference type="EMBL" id="KAK0639566.1"/>
    </source>
</evidence>
<keyword evidence="2" id="KW-0472">Membrane</keyword>
<dbReference type="Proteomes" id="UP001174936">
    <property type="component" value="Unassembled WGS sequence"/>
</dbReference>
<evidence type="ECO:0000313" key="4">
    <source>
        <dbReference type="Proteomes" id="UP001174936"/>
    </source>
</evidence>
<feature type="transmembrane region" description="Helical" evidence="2">
    <location>
        <begin position="17"/>
        <end position="38"/>
    </location>
</feature>
<keyword evidence="2" id="KW-1133">Transmembrane helix</keyword>
<feature type="non-terminal residue" evidence="3">
    <location>
        <position position="1"/>
    </location>
</feature>
<keyword evidence="2" id="KW-0812">Transmembrane</keyword>
<gene>
    <name evidence="3" type="ORF">B0T16DRAFT_245756</name>
</gene>
<protein>
    <submittedName>
        <fullName evidence="3">Uncharacterized protein</fullName>
    </submittedName>
</protein>
<dbReference type="AlphaFoldDB" id="A0AA39XTW0"/>